<comment type="similarity">
    <text evidence="2">Belongs to the auxin efflux carrier (TC 2.A.69) family.</text>
</comment>
<keyword evidence="5 8" id="KW-0812">Transmembrane</keyword>
<evidence type="ECO:0000256" key="1">
    <source>
        <dbReference type="ARBA" id="ARBA00004651"/>
    </source>
</evidence>
<evidence type="ECO:0000313" key="9">
    <source>
        <dbReference type="EMBL" id="MBR0599482.1"/>
    </source>
</evidence>
<dbReference type="GO" id="GO:0005886">
    <property type="term" value="C:plasma membrane"/>
    <property type="evidence" value="ECO:0007669"/>
    <property type="project" value="UniProtKB-SubCell"/>
</dbReference>
<feature type="transmembrane region" description="Helical" evidence="8">
    <location>
        <begin position="168"/>
        <end position="188"/>
    </location>
</feature>
<keyword evidence="4" id="KW-1003">Cell membrane</keyword>
<dbReference type="PANTHER" id="PTHR36838:SF4">
    <property type="entry name" value="AUXIN EFFLUX CARRIER FAMILY PROTEIN"/>
    <property type="match status" value="1"/>
</dbReference>
<comment type="subcellular location">
    <subcellularLocation>
        <location evidence="1">Cell membrane</location>
        <topology evidence="1">Multi-pass membrane protein</topology>
    </subcellularLocation>
</comment>
<reference evidence="9" key="1">
    <citation type="submission" date="2021-04" db="EMBL/GenBank/DDBJ databases">
        <title>Sinoanaerobacter chloroacetimidivorans sp. nov., an obligate anaerobic bacterium isolated from anaerobic sludge.</title>
        <authorList>
            <person name="Bao Y."/>
        </authorList>
    </citation>
    <scope>NUCLEOTIDE SEQUENCE</scope>
    <source>
        <strain evidence="9">BAD-6</strain>
    </source>
</reference>
<evidence type="ECO:0000256" key="8">
    <source>
        <dbReference type="SAM" id="Phobius"/>
    </source>
</evidence>
<feature type="transmembrane region" description="Helical" evidence="8">
    <location>
        <begin position="259"/>
        <end position="277"/>
    </location>
</feature>
<dbReference type="Proteomes" id="UP000675664">
    <property type="component" value="Unassembled WGS sequence"/>
</dbReference>
<feature type="transmembrane region" description="Helical" evidence="8">
    <location>
        <begin position="127"/>
        <end position="148"/>
    </location>
</feature>
<dbReference type="GO" id="GO:0055085">
    <property type="term" value="P:transmembrane transport"/>
    <property type="evidence" value="ECO:0007669"/>
    <property type="project" value="InterPro"/>
</dbReference>
<dbReference type="InterPro" id="IPR038770">
    <property type="entry name" value="Na+/solute_symporter_sf"/>
</dbReference>
<evidence type="ECO:0000256" key="4">
    <source>
        <dbReference type="ARBA" id="ARBA00022475"/>
    </source>
</evidence>
<gene>
    <name evidence="9" type="ORF">KCX82_16465</name>
</gene>
<feature type="transmembrane region" description="Helical" evidence="8">
    <location>
        <begin position="200"/>
        <end position="219"/>
    </location>
</feature>
<evidence type="ECO:0000256" key="7">
    <source>
        <dbReference type="ARBA" id="ARBA00023136"/>
    </source>
</evidence>
<reference evidence="9" key="2">
    <citation type="submission" date="2021-04" db="EMBL/GenBank/DDBJ databases">
        <authorList>
            <person name="Liu J."/>
        </authorList>
    </citation>
    <scope>NUCLEOTIDE SEQUENCE</scope>
    <source>
        <strain evidence="9">BAD-6</strain>
    </source>
</reference>
<feature type="transmembrane region" description="Helical" evidence="8">
    <location>
        <begin position="68"/>
        <end position="91"/>
    </location>
</feature>
<evidence type="ECO:0000256" key="3">
    <source>
        <dbReference type="ARBA" id="ARBA00022448"/>
    </source>
</evidence>
<keyword evidence="6 8" id="KW-1133">Transmembrane helix</keyword>
<sequence length="315" mass="34525">MDNFIYSLNATVPVFVVMLAGWILRRRGMLNENFVNVADRFNFKVTLPILLFRDIAAMDIMADFELRFFLFCMIATALCFAGIWLFAELLIKDKSLIGSFVQGSFRGSLAVLGIAFIQNIYGNAGLAPLMIVAAVPLYNIFSVVILTLKGENQRGKETERIRSAFFHICTNPIILGIFIGLPFSIFQIDLPTIAEKSLNNFAAMATPLALIAIGAGFELKKALGKIQITAIASFVKLILQPGIFLPIAILMGFRDQSVIALLIMLGAPSTPTCYIMAKNMCNDSVLASGIVVLSMLLSPITITAWIFGLKTFGFI</sequence>
<evidence type="ECO:0000256" key="2">
    <source>
        <dbReference type="ARBA" id="ARBA00010145"/>
    </source>
</evidence>
<feature type="transmembrane region" description="Helical" evidence="8">
    <location>
        <begin position="284"/>
        <end position="307"/>
    </location>
</feature>
<keyword evidence="10" id="KW-1185">Reference proteome</keyword>
<keyword evidence="7 8" id="KW-0472">Membrane</keyword>
<evidence type="ECO:0000256" key="6">
    <source>
        <dbReference type="ARBA" id="ARBA00022989"/>
    </source>
</evidence>
<feature type="transmembrane region" description="Helical" evidence="8">
    <location>
        <begin position="231"/>
        <end position="253"/>
    </location>
</feature>
<dbReference type="EMBL" id="JAGSND010000013">
    <property type="protein sequence ID" value="MBR0599482.1"/>
    <property type="molecule type" value="Genomic_DNA"/>
</dbReference>
<keyword evidence="3" id="KW-0813">Transport</keyword>
<organism evidence="9 10">
    <name type="scientific">Sinanaerobacter chloroacetimidivorans</name>
    <dbReference type="NCBI Taxonomy" id="2818044"/>
    <lineage>
        <taxon>Bacteria</taxon>
        <taxon>Bacillati</taxon>
        <taxon>Bacillota</taxon>
        <taxon>Clostridia</taxon>
        <taxon>Peptostreptococcales</taxon>
        <taxon>Anaerovoracaceae</taxon>
        <taxon>Sinanaerobacter</taxon>
    </lineage>
</organism>
<name>A0A8J8B381_9FIRM</name>
<evidence type="ECO:0000313" key="10">
    <source>
        <dbReference type="Proteomes" id="UP000675664"/>
    </source>
</evidence>
<dbReference type="AlphaFoldDB" id="A0A8J8B381"/>
<dbReference type="PANTHER" id="PTHR36838">
    <property type="entry name" value="AUXIN EFFLUX CARRIER FAMILY PROTEIN"/>
    <property type="match status" value="1"/>
</dbReference>
<comment type="caution">
    <text evidence="9">The sequence shown here is derived from an EMBL/GenBank/DDBJ whole genome shotgun (WGS) entry which is preliminary data.</text>
</comment>
<protein>
    <submittedName>
        <fullName evidence="9">AEC family transporter</fullName>
    </submittedName>
</protein>
<accession>A0A8J8B381</accession>
<dbReference type="Pfam" id="PF03547">
    <property type="entry name" value="Mem_trans"/>
    <property type="match status" value="1"/>
</dbReference>
<dbReference type="InterPro" id="IPR004776">
    <property type="entry name" value="Mem_transp_PIN-like"/>
</dbReference>
<dbReference type="Gene3D" id="1.20.1530.20">
    <property type="match status" value="1"/>
</dbReference>
<evidence type="ECO:0000256" key="5">
    <source>
        <dbReference type="ARBA" id="ARBA00022692"/>
    </source>
</evidence>
<feature type="transmembrane region" description="Helical" evidence="8">
    <location>
        <begin position="6"/>
        <end position="24"/>
    </location>
</feature>
<proteinExistence type="inferred from homology"/>